<feature type="compositionally biased region" description="Low complexity" evidence="3">
    <location>
        <begin position="762"/>
        <end position="771"/>
    </location>
</feature>
<feature type="compositionally biased region" description="Basic and acidic residues" evidence="3">
    <location>
        <begin position="436"/>
        <end position="474"/>
    </location>
</feature>
<evidence type="ECO:0000256" key="1">
    <source>
        <dbReference type="ARBA" id="ARBA00022618"/>
    </source>
</evidence>
<dbReference type="CDD" id="cd13278">
    <property type="entry name" value="PH_Bud4"/>
    <property type="match status" value="1"/>
</dbReference>
<dbReference type="Proteomes" id="UP000030752">
    <property type="component" value="Unassembled WGS sequence"/>
</dbReference>
<organism evidence="5 6">
    <name type="scientific">Cyphellophora europaea (strain CBS 101466)</name>
    <name type="common">Phialophora europaea</name>
    <dbReference type="NCBI Taxonomy" id="1220924"/>
    <lineage>
        <taxon>Eukaryota</taxon>
        <taxon>Fungi</taxon>
        <taxon>Dikarya</taxon>
        <taxon>Ascomycota</taxon>
        <taxon>Pezizomycotina</taxon>
        <taxon>Eurotiomycetes</taxon>
        <taxon>Chaetothyriomycetidae</taxon>
        <taxon>Chaetothyriales</taxon>
        <taxon>Cyphellophoraceae</taxon>
        <taxon>Cyphellophora</taxon>
    </lineage>
</organism>
<name>W2RSR6_CYPE1</name>
<dbReference type="EMBL" id="KB822721">
    <property type="protein sequence ID" value="ETN39482.1"/>
    <property type="molecule type" value="Genomic_DNA"/>
</dbReference>
<feature type="compositionally biased region" description="Low complexity" evidence="3">
    <location>
        <begin position="55"/>
        <end position="69"/>
    </location>
</feature>
<dbReference type="PANTHER" id="PTHR36100:SF1">
    <property type="entry name" value="BUD SITE SELECTION PROTEIN 4"/>
    <property type="match status" value="1"/>
</dbReference>
<dbReference type="PROSITE" id="PS50003">
    <property type="entry name" value="PH_DOMAIN"/>
    <property type="match status" value="1"/>
</dbReference>
<reference evidence="5 6" key="1">
    <citation type="submission" date="2013-03" db="EMBL/GenBank/DDBJ databases">
        <title>The Genome Sequence of Phialophora europaea CBS 101466.</title>
        <authorList>
            <consortium name="The Broad Institute Genomics Platform"/>
            <person name="Cuomo C."/>
            <person name="de Hoog S."/>
            <person name="Gorbushina A."/>
            <person name="Walker B."/>
            <person name="Young S.K."/>
            <person name="Zeng Q."/>
            <person name="Gargeya S."/>
            <person name="Fitzgerald M."/>
            <person name="Haas B."/>
            <person name="Abouelleil A."/>
            <person name="Allen A.W."/>
            <person name="Alvarado L."/>
            <person name="Arachchi H.M."/>
            <person name="Berlin A.M."/>
            <person name="Chapman S.B."/>
            <person name="Gainer-Dewar J."/>
            <person name="Goldberg J."/>
            <person name="Griggs A."/>
            <person name="Gujja S."/>
            <person name="Hansen M."/>
            <person name="Howarth C."/>
            <person name="Imamovic A."/>
            <person name="Ireland A."/>
            <person name="Larimer J."/>
            <person name="McCowan C."/>
            <person name="Murphy C."/>
            <person name="Pearson M."/>
            <person name="Poon T.W."/>
            <person name="Priest M."/>
            <person name="Roberts A."/>
            <person name="Saif S."/>
            <person name="Shea T."/>
            <person name="Sisk P."/>
            <person name="Sykes S."/>
            <person name="Wortman J."/>
            <person name="Nusbaum C."/>
            <person name="Birren B."/>
        </authorList>
    </citation>
    <scope>NUCLEOTIDE SEQUENCE [LARGE SCALE GENOMIC DNA]</scope>
    <source>
        <strain evidence="5 6">CBS 101466</strain>
    </source>
</reference>
<feature type="compositionally biased region" description="Polar residues" evidence="3">
    <location>
        <begin position="519"/>
        <end position="528"/>
    </location>
</feature>
<keyword evidence="6" id="KW-1185">Reference proteome</keyword>
<dbReference type="VEuPathDB" id="FungiDB:HMPREF1541_05707"/>
<feature type="compositionally biased region" description="Polar residues" evidence="3">
    <location>
        <begin position="1432"/>
        <end position="1448"/>
    </location>
</feature>
<feature type="compositionally biased region" description="Pro residues" evidence="3">
    <location>
        <begin position="377"/>
        <end position="390"/>
    </location>
</feature>
<feature type="region of interest" description="Disordered" evidence="3">
    <location>
        <begin position="1078"/>
        <end position="1127"/>
    </location>
</feature>
<dbReference type="InterPro" id="IPR052007">
    <property type="entry name" value="Bud4"/>
</dbReference>
<evidence type="ECO:0000256" key="2">
    <source>
        <dbReference type="ARBA" id="ARBA00023306"/>
    </source>
</evidence>
<feature type="region of interest" description="Disordered" evidence="3">
    <location>
        <begin position="1384"/>
        <end position="1514"/>
    </location>
</feature>
<dbReference type="InterPro" id="IPR011993">
    <property type="entry name" value="PH-like_dom_sf"/>
</dbReference>
<feature type="compositionally biased region" description="Low complexity" evidence="3">
    <location>
        <begin position="1411"/>
        <end position="1424"/>
    </location>
</feature>
<feature type="compositionally biased region" description="Basic and acidic residues" evidence="3">
    <location>
        <begin position="545"/>
        <end position="554"/>
    </location>
</feature>
<dbReference type="RefSeq" id="XP_008718267.1">
    <property type="nucleotide sequence ID" value="XM_008720045.1"/>
</dbReference>
<dbReference type="GO" id="GO:0051301">
    <property type="term" value="P:cell division"/>
    <property type="evidence" value="ECO:0007669"/>
    <property type="project" value="UniProtKB-KW"/>
</dbReference>
<feature type="compositionally biased region" description="Basic and acidic residues" evidence="3">
    <location>
        <begin position="496"/>
        <end position="516"/>
    </location>
</feature>
<evidence type="ECO:0000256" key="3">
    <source>
        <dbReference type="SAM" id="MobiDB-lite"/>
    </source>
</evidence>
<dbReference type="Pfam" id="PF00169">
    <property type="entry name" value="PH"/>
    <property type="match status" value="1"/>
</dbReference>
<dbReference type="HOGENOM" id="CLU_002541_1_0_1"/>
<feature type="compositionally biased region" description="Acidic residues" evidence="3">
    <location>
        <begin position="279"/>
        <end position="288"/>
    </location>
</feature>
<proteinExistence type="predicted"/>
<protein>
    <recommendedName>
        <fullName evidence="4">PH domain-containing protein</fullName>
    </recommendedName>
</protein>
<evidence type="ECO:0000259" key="4">
    <source>
        <dbReference type="PROSITE" id="PS50003"/>
    </source>
</evidence>
<feature type="compositionally biased region" description="Basic and acidic residues" evidence="3">
    <location>
        <begin position="231"/>
        <end position="240"/>
    </location>
</feature>
<evidence type="ECO:0000313" key="6">
    <source>
        <dbReference type="Proteomes" id="UP000030752"/>
    </source>
</evidence>
<feature type="compositionally biased region" description="Polar residues" evidence="3">
    <location>
        <begin position="651"/>
        <end position="661"/>
    </location>
</feature>
<dbReference type="OrthoDB" id="2123378at2759"/>
<dbReference type="PANTHER" id="PTHR36100">
    <property type="entry name" value="BUD SITE SELECTION PROTEIN 4"/>
    <property type="match status" value="1"/>
</dbReference>
<accession>W2RSR6</accession>
<dbReference type="SMART" id="SM00233">
    <property type="entry name" value="PH"/>
    <property type="match status" value="1"/>
</dbReference>
<dbReference type="GeneID" id="19973046"/>
<dbReference type="FunFam" id="2.30.29.30:FF:000311">
    <property type="entry name" value="GTP binding protein (Bud4)"/>
    <property type="match status" value="1"/>
</dbReference>
<feature type="compositionally biased region" description="Low complexity" evidence="3">
    <location>
        <begin position="190"/>
        <end position="207"/>
    </location>
</feature>
<dbReference type="STRING" id="1220924.W2RSR6"/>
<gene>
    <name evidence="5" type="ORF">HMPREF1541_05707</name>
</gene>
<feature type="compositionally biased region" description="Polar residues" evidence="3">
    <location>
        <begin position="361"/>
        <end position="370"/>
    </location>
</feature>
<feature type="region of interest" description="Disordered" evidence="3">
    <location>
        <begin position="907"/>
        <end position="991"/>
    </location>
</feature>
<dbReference type="Gene3D" id="2.30.29.30">
    <property type="entry name" value="Pleckstrin-homology domain (PH domain)/Phosphotyrosine-binding domain (PTB)"/>
    <property type="match status" value="1"/>
</dbReference>
<dbReference type="SUPFAM" id="SSF50729">
    <property type="entry name" value="PH domain-like"/>
    <property type="match status" value="1"/>
</dbReference>
<sequence length="1514" mass="166979">MASQSVQPLRIQKGGNGSPNKLPMANSRPLSELSPMAIRRNSPSFPQGKTSLIKSPSSPGNSSPFGNSPRAFWQGRDVNSPALENHNPLEVLPSPPPAKRSSIENLKKASRVKNSSMFAREQNNYYDPSRPTILDGAPLGSSRSSLMQDSDMQRQENVSPQKSPMASPGPVQSPTTKPLDEVCFPNGIAPLSPSKSHTSPTKSSLSKRSGQAFKQSAFDPETGIWEDDDGTEKKLPEGRYLHRHAKSVTFDQAPPQINEYEMTTPDPSSIASGSREGSYESDQEDEELSFERGSSMDHEDSFDASLEDTEKTPVVLPEDWRFMSPDQVNTALSKGEEDVFDDDYGSPGPSADPGALAYRPHQTSVNSVDSNGDRRPLPPLPPGASSPPKSPGRDSLSGTLERMSNPHRNLPSPPGAATVSKSDIRHMSGGGLSLNDRLRLMMSEKDQDAQRERRMRRADSKESSPARSESREPEPEVNGGEPIPEEAASSSAPTHISRESILRHMCSEQDLHDRGAGNDSRTPSQTSMYDPDIPIPSMEDPTQMRQDDSVVIKQEEDESDTDLYDIQEMYVRDADLESQASDDDLPSQYSQPSMASLPVTADDGQDTPRAQSPAREAPNNQSSKQGLSLPDFMSDFGQDKGFDYGLESYMTPPQENGSSFDTSTTSQQSARGLPDLAALRDSIQRPYTPQEELKAPQLSWDSDEPGTPSSVIRHTTNDSRDSISPLEGDLESVPVDEPLSPASQGPALSTLEKELPPPPKESPSASPEPATVQQAAEEPSNPIEDAPEAAPGSKSARVSSLVQLEIPKDQSEEGLSWGLEKEFDRVVEAQKVEFERSLQHLYYPFNGRFPSVELPDTKDSYMMNVPFLPRPRGARTYNEPFANKDLKQRGYLMRQNTKVVVATERISGEEDRTTGATVDRPSAEPNEVVDSRRKTSQPTWTAEPWNGRSRRKSIRVGGDAVSGKKKAEGPAPPLPGQPSNVDGLGSVTEDDLAEEEAEDFEDGAERGRLFVKVIGVKDLQLPFPQHERTSFALTLDNGLHCVTTAWLDLARDAPIGQEFELVVLNDLEFQLTLQMKLEEPKIQRPQSPSKPPTSPKKSGAFGRLFGSPKKKEKEAPQPTRTRPVTPPSFYEMVQGLVAKDGSFARAYINLAEHEKQAYGRPYSVDITCFNEWAMEQVSVGSHRSKRGATQLQRRPPYEIGKLELLLLYVPKPKGAKDEDMPKSMNGAVRALREAEERMQQQADIKDFEGHLSQQGGDCPYWRRRFFKLQGTKLTAYHEATRQPRATINLAKAAKLIDDKSALTQKETSAKGGGRRRSGFAEEEEGYMFVEEGFRIRFANAEVIDFYADSTEAKDEWMRALSQVVGKGIATSNSKEGKLWTDMVFKREKTTMRRQTDAGRRGEVPARKSSAQQQQHQNSQQQQQQLPPPMGPNTASQRPTSPVRQQTAPMASGIPSPAKRPVINARQSTGHMRTESYQPSSNSGARSQANSPVKSRFGLGMSSEERRRKARSMLM</sequence>
<feature type="compositionally biased region" description="Polar residues" evidence="3">
    <location>
        <begin position="112"/>
        <end position="126"/>
    </location>
</feature>
<dbReference type="GO" id="GO:0005525">
    <property type="term" value="F:GTP binding"/>
    <property type="evidence" value="ECO:0007669"/>
    <property type="project" value="TreeGrafter"/>
</dbReference>
<feature type="compositionally biased region" description="Polar residues" evidence="3">
    <location>
        <begin position="41"/>
        <end position="54"/>
    </location>
</feature>
<feature type="compositionally biased region" description="Acidic residues" evidence="3">
    <location>
        <begin position="555"/>
        <end position="565"/>
    </location>
</feature>
<dbReference type="InParanoid" id="W2RSR6"/>
<dbReference type="eggNOG" id="ENOG502REBM">
    <property type="taxonomic scope" value="Eukaryota"/>
</dbReference>
<evidence type="ECO:0000313" key="5">
    <source>
        <dbReference type="EMBL" id="ETN39482.1"/>
    </source>
</evidence>
<dbReference type="InterPro" id="IPR001849">
    <property type="entry name" value="PH_domain"/>
</dbReference>
<feature type="compositionally biased region" description="Polar residues" evidence="3">
    <location>
        <begin position="141"/>
        <end position="176"/>
    </location>
</feature>
<keyword evidence="2" id="KW-0131">Cell cycle</keyword>
<feature type="compositionally biased region" description="Basic and acidic residues" evidence="3">
    <location>
        <begin position="1384"/>
        <end position="1405"/>
    </location>
</feature>
<feature type="region of interest" description="Disordered" evidence="3">
    <location>
        <begin position="1"/>
        <end position="816"/>
    </location>
</feature>
<feature type="domain" description="PH" evidence="4">
    <location>
        <begin position="1244"/>
        <end position="1365"/>
    </location>
</feature>
<keyword evidence="1" id="KW-0132">Cell division</keyword>
<feature type="compositionally biased region" description="Polar residues" evidence="3">
    <location>
        <begin position="1464"/>
        <end position="1492"/>
    </location>
</feature>